<feature type="domain" description="TANGO6 HEAT repeat" evidence="5">
    <location>
        <begin position="314"/>
        <end position="583"/>
    </location>
</feature>
<name>A0AA97KI28_EUBMA</name>
<dbReference type="Gene3D" id="1.25.10.10">
    <property type="entry name" value="Leucine-rich Repeat Variant"/>
    <property type="match status" value="1"/>
</dbReference>
<dbReference type="RefSeq" id="XP_054856702.1">
    <property type="nucleotide sequence ID" value="XM_055000727.1"/>
</dbReference>
<gene>
    <name evidence="8" type="primary">TANGO6</name>
</gene>
<dbReference type="AlphaFoldDB" id="A0AA97KI28"/>
<dbReference type="CTD" id="79613"/>
<dbReference type="InterPro" id="IPR057407">
    <property type="entry name" value="HEAT_TANGO6"/>
</dbReference>
<dbReference type="Pfam" id="PF10304">
    <property type="entry name" value="RTP1_C2"/>
    <property type="match status" value="1"/>
</dbReference>
<dbReference type="InterPro" id="IPR011989">
    <property type="entry name" value="ARM-like"/>
</dbReference>
<evidence type="ECO:0000259" key="5">
    <source>
        <dbReference type="Pfam" id="PF23565"/>
    </source>
</evidence>
<dbReference type="InterPro" id="IPR019451">
    <property type="entry name" value="Rtp1_C1"/>
</dbReference>
<evidence type="ECO:0000259" key="3">
    <source>
        <dbReference type="Pfam" id="PF10304"/>
    </source>
</evidence>
<dbReference type="PANTHER" id="PTHR20959:SF1">
    <property type="entry name" value="TRANSPORT AND GOLGI ORGANIZATION PROTEIN 6 HOMOLOG"/>
    <property type="match status" value="1"/>
</dbReference>
<comment type="similarity">
    <text evidence="1">Belongs to the Tango6 family.</text>
</comment>
<dbReference type="PANTHER" id="PTHR20959">
    <property type="entry name" value="TRANSPORT AND GOLGI ORGANIZATION PROTEIN 6 FAMILY MEMBER"/>
    <property type="match status" value="1"/>
</dbReference>
<evidence type="ECO:0000313" key="7">
    <source>
        <dbReference type="Proteomes" id="UP001190640"/>
    </source>
</evidence>
<dbReference type="Proteomes" id="UP001190640">
    <property type="component" value="Chromosome 16"/>
</dbReference>
<sequence>MAETATLRRAAEALELLLGRAGAAGLASGPLQATQSAALLESLSFRVAALEEKFSQDPQWSELRRLRAEICQEAWWAAPCPDVPWTFTTQALLLLLCLKQCMVLLAAGHSPPQPSPKVGEAAAPPLSPDALSISQEKTVQAALQLVAILGLCPYLLPGVGLPLRHRTEFSALVQHIVSPGNFSSATRRLHATCTVLMEIAQHPSLGTLVLTRHLGDLLAGLCQLAFGPTRRKGDQAKPQEEQMGLTEEERTRCREAVQGLLDRVYQPLVVRELLILQGGSKQGSCSHGHEGEHHLAPAPAWLRRLCGQLLSERLVRPGGVQAVVRGILEGAGAGAAGGSGAEAAAADWRKCDSVARILSSCPQQSLSLEEYYQQVCPQVLQLLLIQDRLTAQQFQRVAATTVLTMTREHPPQAEKYLLSPLLEPLLRCLDVAEVSLEDLPAGTVLVKEKELTGCVESVFKVYAADPEPSAVLLGSLQPALGALFSLYCFTKQNVSFLRTLCQEILLWFLQKCERETALSILEGLARLGGATHFLHPCCQFQAAGEGGAVIAVKEAVRDEEEALYRKVSAEQWQLEQLVDLLSGTRGSGLAGDFFLHCLKELTRVAGQGGSDMESTLLSCKSSVNLEQWCNQSLEPQERQLRVLQLVAMLCEGLSDTLFTDISQVVEFVAATLQRSCVGGSAVEAQTLRMAMGLVAAVLGGAVQLKSADLATLKLLVPLLEEVSHVHPEPAIQELAADLRVTICTHGAFSPESVGAAAQRTLGKREAGEGAGRATTGTRQGRAETPRRTTLEPASPLPQAHTESSTAASPLLVAPGRLPAGKPVADPLSSSQALQELLLSAYDPDIPSRAAALRSLSRLIEQRDSEALKMREKLLQVFVESLDHEDSFVYLSAIQGVTLLSAAFPEEVLPSLLAQYESSPTGTREERTAETRMKVGEALVRITRALGDLVFSYRDRLIHVFLRGARDPDGALRASSLSNLGELCQILHFQLGSVVHEVTLCLATVVKSDGEAEVRRAAVHVVVLLLRGLSKRATEVLQDVLLDLYRLLKFVLQRERDEVAVLHAQLALEELDAIMRQFLFPAPSLEKKIVILP</sequence>
<dbReference type="GeneID" id="129344191"/>
<dbReference type="KEGG" id="emc:129344191"/>
<feature type="region of interest" description="Disordered" evidence="2">
    <location>
        <begin position="754"/>
        <end position="814"/>
    </location>
</feature>
<dbReference type="Pfam" id="PF10363">
    <property type="entry name" value="RTP1_C1"/>
    <property type="match status" value="1"/>
</dbReference>
<feature type="domain" description="RNA polymerase II assembly factor Rtp1 C-terminal" evidence="3">
    <location>
        <begin position="1039"/>
        <end position="1072"/>
    </location>
</feature>
<reference evidence="8" key="1">
    <citation type="submission" date="2025-08" db="UniProtKB">
        <authorList>
            <consortium name="RefSeq"/>
        </authorList>
    </citation>
    <scope>IDENTIFICATION</scope>
    <source>
        <tissue evidence="8">Blood</tissue>
    </source>
</reference>
<feature type="domain" description="TANGO6 N-terminal" evidence="6">
    <location>
        <begin position="4"/>
        <end position="313"/>
    </location>
</feature>
<proteinExistence type="inferred from homology"/>
<feature type="compositionally biased region" description="Basic and acidic residues" evidence="2">
    <location>
        <begin position="780"/>
        <end position="789"/>
    </location>
</feature>
<dbReference type="GO" id="GO:0009306">
    <property type="term" value="P:protein secretion"/>
    <property type="evidence" value="ECO:0007669"/>
    <property type="project" value="TreeGrafter"/>
</dbReference>
<dbReference type="InterPro" id="IPR016024">
    <property type="entry name" value="ARM-type_fold"/>
</dbReference>
<organism evidence="7 8">
    <name type="scientific">Eublepharis macularius</name>
    <name type="common">Leopard gecko</name>
    <name type="synonym">Cyrtodactylus macularius</name>
    <dbReference type="NCBI Taxonomy" id="481883"/>
    <lineage>
        <taxon>Eukaryota</taxon>
        <taxon>Metazoa</taxon>
        <taxon>Chordata</taxon>
        <taxon>Craniata</taxon>
        <taxon>Vertebrata</taxon>
        <taxon>Euteleostomi</taxon>
        <taxon>Lepidosauria</taxon>
        <taxon>Squamata</taxon>
        <taxon>Bifurcata</taxon>
        <taxon>Gekkota</taxon>
        <taxon>Eublepharidae</taxon>
        <taxon>Eublepharinae</taxon>
        <taxon>Eublepharis</taxon>
    </lineage>
</organism>
<feature type="domain" description="RNA polymerase II assembly factor Rtp1 C-terminal" evidence="4">
    <location>
        <begin position="833"/>
        <end position="948"/>
    </location>
</feature>
<evidence type="ECO:0000313" key="8">
    <source>
        <dbReference type="RefSeq" id="XP_054856702.1"/>
    </source>
</evidence>
<evidence type="ECO:0000256" key="1">
    <source>
        <dbReference type="ARBA" id="ARBA00005724"/>
    </source>
</evidence>
<evidence type="ECO:0000259" key="4">
    <source>
        <dbReference type="Pfam" id="PF10363"/>
    </source>
</evidence>
<protein>
    <submittedName>
        <fullName evidence="8">Transport and Golgi organization protein 6 homolog</fullName>
    </submittedName>
</protein>
<dbReference type="InterPro" id="IPR039600">
    <property type="entry name" value="TANGO6/Rtp1"/>
</dbReference>
<dbReference type="InterPro" id="IPR019414">
    <property type="entry name" value="Rtp1_C2"/>
</dbReference>
<dbReference type="InterPro" id="IPR057347">
    <property type="entry name" value="TANGO6_N"/>
</dbReference>
<dbReference type="Pfam" id="PF23565">
    <property type="entry name" value="ARM_TANGO6"/>
    <property type="match status" value="1"/>
</dbReference>
<dbReference type="SUPFAM" id="SSF48371">
    <property type="entry name" value="ARM repeat"/>
    <property type="match status" value="1"/>
</dbReference>
<evidence type="ECO:0000256" key="2">
    <source>
        <dbReference type="SAM" id="MobiDB-lite"/>
    </source>
</evidence>
<keyword evidence="7" id="KW-1185">Reference proteome</keyword>
<dbReference type="FunFam" id="1.25.10.10:FF:000429">
    <property type="entry name" value="Transport and golgi organization 6 homolog"/>
    <property type="match status" value="1"/>
</dbReference>
<dbReference type="Pfam" id="PF25267">
    <property type="entry name" value="TANGO6_N"/>
    <property type="match status" value="1"/>
</dbReference>
<accession>A0AA97KI28</accession>
<evidence type="ECO:0000259" key="6">
    <source>
        <dbReference type="Pfam" id="PF25267"/>
    </source>
</evidence>